<dbReference type="EMBL" id="JBIMPR010000027">
    <property type="protein sequence ID" value="MFH5776933.1"/>
    <property type="molecule type" value="Genomic_DNA"/>
</dbReference>
<evidence type="ECO:0000313" key="2">
    <source>
        <dbReference type="EMBL" id="MFH5776933.1"/>
    </source>
</evidence>
<gene>
    <name evidence="2" type="ORF">ACHFJ0_22035</name>
</gene>
<protein>
    <submittedName>
        <fullName evidence="2">Uncharacterized protein</fullName>
    </submittedName>
</protein>
<dbReference type="RefSeq" id="WP_395135945.1">
    <property type="nucleotide sequence ID" value="NZ_JBIMPR010000027.1"/>
</dbReference>
<organism evidence="2 3">
    <name type="scientific">Paracoccus broussonetiae subsp. drimophilus</name>
    <dbReference type="NCBI Taxonomy" id="3373869"/>
    <lineage>
        <taxon>Bacteria</taxon>
        <taxon>Pseudomonadati</taxon>
        <taxon>Pseudomonadota</taxon>
        <taxon>Alphaproteobacteria</taxon>
        <taxon>Rhodobacterales</taxon>
        <taxon>Paracoccaceae</taxon>
        <taxon>Paracoccus</taxon>
        <taxon>Paracoccus broussonetiae</taxon>
    </lineage>
</organism>
<feature type="compositionally biased region" description="Basic and acidic residues" evidence="1">
    <location>
        <begin position="85"/>
        <end position="99"/>
    </location>
</feature>
<sequence>MVENVTLLTREQLFSMVWAKPAAQVAAELGVNERKLRSICSRHAIPCPSNAYWAHVNAGEHFTLPPLRAINHPTLEQIEITATLPKHEAPETKVAEQKGKVKPGSTEEGIEPSAEPAPSHAEGLHRSLVATARVLRKAKADEYGCVSARGPGLCGIVVHQDQIERALSILHDLASVLASEGLALEPDEARMKISVGKDTTTFTLTEKSKRQKHIPTAQEQGAYDQIQARRQRAADRKNWNLYSSLPYEKPWPEFDTVYLGQLSLTVDGWSQGLRKTWADGKIQRIDNMIPDIVEGLKALLASDKAKREEREENERQWAELSRRRELAKKRKLREETRVAYLRELVELQREAANIRTWLATVPNVIETGPATELTRMIHWARERLAFLELETTINAAAARFEGKALFPEVDELHDPLGDPPASSYGW</sequence>
<accession>A0ABW7LTQ1</accession>
<proteinExistence type="predicted"/>
<keyword evidence="3" id="KW-1185">Reference proteome</keyword>
<reference evidence="2 3" key="1">
    <citation type="submission" date="2024-10" db="EMBL/GenBank/DDBJ databases">
        <title>Paracoccus drimophilus sp. nov., a novel bacterium from corn roots in Hunan.</title>
        <authorList>
            <person name="Li X."/>
        </authorList>
    </citation>
    <scope>NUCLEOTIDE SEQUENCE [LARGE SCALE GENOMIC DNA]</scope>
    <source>
        <strain evidence="2 3">NGMCC 1.201697</strain>
    </source>
</reference>
<dbReference type="Proteomes" id="UP001609376">
    <property type="component" value="Unassembled WGS sequence"/>
</dbReference>
<evidence type="ECO:0000313" key="3">
    <source>
        <dbReference type="Proteomes" id="UP001609376"/>
    </source>
</evidence>
<name>A0ABW7LTQ1_9RHOB</name>
<evidence type="ECO:0000256" key="1">
    <source>
        <dbReference type="SAM" id="MobiDB-lite"/>
    </source>
</evidence>
<comment type="caution">
    <text evidence="2">The sequence shown here is derived from an EMBL/GenBank/DDBJ whole genome shotgun (WGS) entry which is preliminary data.</text>
</comment>
<feature type="region of interest" description="Disordered" evidence="1">
    <location>
        <begin position="84"/>
        <end position="122"/>
    </location>
</feature>